<dbReference type="AlphaFoldDB" id="X1IPU0"/>
<dbReference type="Gene3D" id="3.40.640.10">
    <property type="entry name" value="Type I PLP-dependent aspartate aminotransferase-like (Major domain)"/>
    <property type="match status" value="1"/>
</dbReference>
<proteinExistence type="predicted"/>
<dbReference type="SUPFAM" id="SSF53383">
    <property type="entry name" value="PLP-dependent transferases"/>
    <property type="match status" value="1"/>
</dbReference>
<feature type="non-terminal residue" evidence="1">
    <location>
        <position position="1"/>
    </location>
</feature>
<dbReference type="GO" id="GO:0030170">
    <property type="term" value="F:pyridoxal phosphate binding"/>
    <property type="evidence" value="ECO:0007669"/>
    <property type="project" value="TreeGrafter"/>
</dbReference>
<dbReference type="Pfam" id="PF01041">
    <property type="entry name" value="DegT_DnrJ_EryC1"/>
    <property type="match status" value="1"/>
</dbReference>
<dbReference type="InterPro" id="IPR015424">
    <property type="entry name" value="PyrdxlP-dep_Trfase"/>
</dbReference>
<evidence type="ECO:0008006" key="2">
    <source>
        <dbReference type="Google" id="ProtNLM"/>
    </source>
</evidence>
<dbReference type="GO" id="GO:0008483">
    <property type="term" value="F:transaminase activity"/>
    <property type="evidence" value="ECO:0007669"/>
    <property type="project" value="TreeGrafter"/>
</dbReference>
<name>X1IPU0_9ZZZZ</name>
<accession>X1IPU0</accession>
<dbReference type="GO" id="GO:0000271">
    <property type="term" value="P:polysaccharide biosynthetic process"/>
    <property type="evidence" value="ECO:0007669"/>
    <property type="project" value="TreeGrafter"/>
</dbReference>
<dbReference type="InterPro" id="IPR015421">
    <property type="entry name" value="PyrdxlP-dep_Trfase_major"/>
</dbReference>
<reference evidence="1" key="1">
    <citation type="journal article" date="2014" name="Front. Microbiol.">
        <title>High frequency of phylogenetically diverse reductive dehalogenase-homologous genes in deep subseafloor sedimentary metagenomes.</title>
        <authorList>
            <person name="Kawai M."/>
            <person name="Futagami T."/>
            <person name="Toyoda A."/>
            <person name="Takaki Y."/>
            <person name="Nishi S."/>
            <person name="Hori S."/>
            <person name="Arai W."/>
            <person name="Tsubouchi T."/>
            <person name="Morono Y."/>
            <person name="Uchiyama I."/>
            <person name="Ito T."/>
            <person name="Fujiyama A."/>
            <person name="Inagaki F."/>
            <person name="Takami H."/>
        </authorList>
    </citation>
    <scope>NUCLEOTIDE SEQUENCE</scope>
    <source>
        <strain evidence="1">Expedition CK06-06</strain>
    </source>
</reference>
<dbReference type="PANTHER" id="PTHR30244">
    <property type="entry name" value="TRANSAMINASE"/>
    <property type="match status" value="1"/>
</dbReference>
<organism evidence="1">
    <name type="scientific">marine sediment metagenome</name>
    <dbReference type="NCBI Taxonomy" id="412755"/>
    <lineage>
        <taxon>unclassified sequences</taxon>
        <taxon>metagenomes</taxon>
        <taxon>ecological metagenomes</taxon>
    </lineage>
</organism>
<protein>
    <recommendedName>
        <fullName evidence="2">DegT/DnrJ/EryC1/StrS aminotransferase family protein</fullName>
    </recommendedName>
</protein>
<comment type="caution">
    <text evidence="1">The sequence shown here is derived from an EMBL/GenBank/DDBJ whole genome shotgun (WGS) entry which is preliminary data.</text>
</comment>
<sequence>RAKCIRDNGTDRYLFYEGEVDAYTWVCDGSRYMPADMLAAYLYAQLGKKEVIAEQRKKLWDYYYDNLQFLGLPRKLPSSHHIFYFLADNKTERDRILKALKEAGIIATFHYQPLNKSTMGMRFDEQDCPVAESVADRIVRLPLYYDLTHENQYYIVETLRGIV</sequence>
<dbReference type="InterPro" id="IPR000653">
    <property type="entry name" value="DegT/StrS_aminotransferase"/>
</dbReference>
<evidence type="ECO:0000313" key="1">
    <source>
        <dbReference type="EMBL" id="GAH84446.1"/>
    </source>
</evidence>
<dbReference type="EMBL" id="BARU01038416">
    <property type="protein sequence ID" value="GAH84446.1"/>
    <property type="molecule type" value="Genomic_DNA"/>
</dbReference>
<gene>
    <name evidence="1" type="ORF">S03H2_59725</name>
</gene>
<dbReference type="PANTHER" id="PTHR30244:SF34">
    <property type="entry name" value="DTDP-4-AMINO-4,6-DIDEOXYGALACTOSE TRANSAMINASE"/>
    <property type="match status" value="1"/>
</dbReference>